<dbReference type="AlphaFoldDB" id="A0AAV0Y014"/>
<proteinExistence type="predicted"/>
<reference evidence="1 2" key="1">
    <citation type="submission" date="2023-01" db="EMBL/GenBank/DDBJ databases">
        <authorList>
            <person name="Whitehead M."/>
        </authorList>
    </citation>
    <scope>NUCLEOTIDE SEQUENCE [LARGE SCALE GENOMIC DNA]</scope>
</reference>
<name>A0AAV0Y014_9HEMI</name>
<sequence length="83" mass="8880">MAANSTISGGDASARDGEFVSKIRCVPAMILGGVNADDRSLLCEVLQLEQYSRELYHCRSTQRKRGLTATSWGQSAATWGSAA</sequence>
<dbReference type="Proteomes" id="UP001160148">
    <property type="component" value="Unassembled WGS sequence"/>
</dbReference>
<protein>
    <submittedName>
        <fullName evidence="1">Uncharacterized protein</fullName>
    </submittedName>
</protein>
<dbReference type="EMBL" id="CARXXK010001098">
    <property type="protein sequence ID" value="CAI6373502.1"/>
    <property type="molecule type" value="Genomic_DNA"/>
</dbReference>
<keyword evidence="2" id="KW-1185">Reference proteome</keyword>
<comment type="caution">
    <text evidence="1">The sequence shown here is derived from an EMBL/GenBank/DDBJ whole genome shotgun (WGS) entry which is preliminary data.</text>
</comment>
<evidence type="ECO:0000313" key="2">
    <source>
        <dbReference type="Proteomes" id="UP001160148"/>
    </source>
</evidence>
<evidence type="ECO:0000313" key="1">
    <source>
        <dbReference type="EMBL" id="CAI6373502.1"/>
    </source>
</evidence>
<accession>A0AAV0Y014</accession>
<gene>
    <name evidence="1" type="ORF">MEUPH1_LOCUS27244</name>
</gene>
<organism evidence="1 2">
    <name type="scientific">Macrosiphum euphorbiae</name>
    <name type="common">potato aphid</name>
    <dbReference type="NCBI Taxonomy" id="13131"/>
    <lineage>
        <taxon>Eukaryota</taxon>
        <taxon>Metazoa</taxon>
        <taxon>Ecdysozoa</taxon>
        <taxon>Arthropoda</taxon>
        <taxon>Hexapoda</taxon>
        <taxon>Insecta</taxon>
        <taxon>Pterygota</taxon>
        <taxon>Neoptera</taxon>
        <taxon>Paraneoptera</taxon>
        <taxon>Hemiptera</taxon>
        <taxon>Sternorrhyncha</taxon>
        <taxon>Aphidomorpha</taxon>
        <taxon>Aphidoidea</taxon>
        <taxon>Aphididae</taxon>
        <taxon>Macrosiphini</taxon>
        <taxon>Macrosiphum</taxon>
    </lineage>
</organism>